<organism evidence="1 2">
    <name type="scientific">Shewanella piezotolerans (strain WP3 / JCM 13877)</name>
    <dbReference type="NCBI Taxonomy" id="225849"/>
    <lineage>
        <taxon>Bacteria</taxon>
        <taxon>Pseudomonadati</taxon>
        <taxon>Pseudomonadota</taxon>
        <taxon>Gammaproteobacteria</taxon>
        <taxon>Alteromonadales</taxon>
        <taxon>Shewanellaceae</taxon>
        <taxon>Shewanella</taxon>
    </lineage>
</organism>
<name>B8CTF9_SHEPW</name>
<reference evidence="1 2" key="1">
    <citation type="journal article" date="2008" name="PLoS ONE">
        <title>Environmental adaptation: genomic analysis of the piezotolerant and psychrotolerant deep-sea iron reducing bacterium Shewanella piezotolerans WP3.</title>
        <authorList>
            <person name="Wang F."/>
            <person name="Wang J."/>
            <person name="Jian H."/>
            <person name="Zhang B."/>
            <person name="Li S."/>
            <person name="Wang F."/>
            <person name="Zeng X."/>
            <person name="Gao L."/>
            <person name="Bartlett D.H."/>
            <person name="Yu J."/>
            <person name="Hu S."/>
            <person name="Xiao X."/>
        </authorList>
    </citation>
    <scope>NUCLEOTIDE SEQUENCE [LARGE SCALE GENOMIC DNA]</scope>
    <source>
        <strain evidence="2">WP3 / JCM 13877</strain>
    </source>
</reference>
<dbReference type="STRING" id="225849.swp_4425"/>
<accession>B8CTF9</accession>
<gene>
    <name evidence="1" type="ordered locus">swp_4425</name>
</gene>
<dbReference type="Proteomes" id="UP000000753">
    <property type="component" value="Chromosome"/>
</dbReference>
<protein>
    <submittedName>
        <fullName evidence="1">Uncharacterized protein</fullName>
    </submittedName>
</protein>
<dbReference type="HOGENOM" id="CLU_3375979_0_0_6"/>
<dbReference type="AlphaFoldDB" id="B8CTF9"/>
<proteinExistence type="predicted"/>
<evidence type="ECO:0000313" key="1">
    <source>
        <dbReference type="EMBL" id="ACJ31068.1"/>
    </source>
</evidence>
<dbReference type="EMBL" id="CP000472">
    <property type="protein sequence ID" value="ACJ31068.1"/>
    <property type="molecule type" value="Genomic_DNA"/>
</dbReference>
<dbReference type="KEGG" id="swp:swp_4425"/>
<sequence>MSISIKLILCYEDGLPAGLVAVNVAYSHFLEKES</sequence>
<evidence type="ECO:0000313" key="2">
    <source>
        <dbReference type="Proteomes" id="UP000000753"/>
    </source>
</evidence>
<keyword evidence="2" id="KW-1185">Reference proteome</keyword>